<gene>
    <name evidence="2" type="ORF">J2Z66_004305</name>
</gene>
<organism evidence="2 3">
    <name type="scientific">Paenibacillus eucommiae</name>
    <dbReference type="NCBI Taxonomy" id="1355755"/>
    <lineage>
        <taxon>Bacteria</taxon>
        <taxon>Bacillati</taxon>
        <taxon>Bacillota</taxon>
        <taxon>Bacilli</taxon>
        <taxon>Bacillales</taxon>
        <taxon>Paenibacillaceae</taxon>
        <taxon>Paenibacillus</taxon>
    </lineage>
</organism>
<dbReference type="Pfam" id="PF14238">
    <property type="entry name" value="DUF4340"/>
    <property type="match status" value="1"/>
</dbReference>
<reference evidence="2 3" key="1">
    <citation type="submission" date="2021-03" db="EMBL/GenBank/DDBJ databases">
        <title>Genomic Encyclopedia of Type Strains, Phase IV (KMG-IV): sequencing the most valuable type-strain genomes for metagenomic binning, comparative biology and taxonomic classification.</title>
        <authorList>
            <person name="Goeker M."/>
        </authorList>
    </citation>
    <scope>NUCLEOTIDE SEQUENCE [LARGE SCALE GENOMIC DNA]</scope>
    <source>
        <strain evidence="2 3">DSM 26048</strain>
    </source>
</reference>
<evidence type="ECO:0000259" key="1">
    <source>
        <dbReference type="Pfam" id="PF14238"/>
    </source>
</evidence>
<dbReference type="InterPro" id="IPR025641">
    <property type="entry name" value="DUF4340"/>
</dbReference>
<protein>
    <recommendedName>
        <fullName evidence="1">DUF4340 domain-containing protein</fullName>
    </recommendedName>
</protein>
<comment type="caution">
    <text evidence="2">The sequence shown here is derived from an EMBL/GenBank/DDBJ whole genome shotgun (WGS) entry which is preliminary data.</text>
</comment>
<dbReference type="RefSeq" id="WP_209973904.1">
    <property type="nucleotide sequence ID" value="NZ_JAGGLB010000014.1"/>
</dbReference>
<evidence type="ECO:0000313" key="2">
    <source>
        <dbReference type="EMBL" id="MBP1992696.1"/>
    </source>
</evidence>
<sequence length="309" mass="34043">MKRLIPTILLVIVCIGGFWYASSHDFFREKIEEPQVLLPVKKEEVQSVSIQTTENQIELQNKENGWFMDKPSPLPLNQNQINSWIDTYGMLTSDAVIEENAADLSVYGLDKPSQVYKVTMKDGSVNVLQVGESLPIQGYLYAKLEGTSTVYQVSEQSISSLNKKAFDFMDASPVKFDNDQVQGIKFTWKGKSWSLTKTDKDTTAAGAAWKLGEKELAGSDAAVLLNQLTFLSTAEAAKPAAEISLEAAELNVEISLSAEGKETTEKYQGKLDADPGEKLWLVKQGGDWAYAISTADIQALADALEEKTK</sequence>
<dbReference type="Proteomes" id="UP001519287">
    <property type="component" value="Unassembled WGS sequence"/>
</dbReference>
<proteinExistence type="predicted"/>
<evidence type="ECO:0000313" key="3">
    <source>
        <dbReference type="Proteomes" id="UP001519287"/>
    </source>
</evidence>
<feature type="domain" description="DUF4340" evidence="1">
    <location>
        <begin position="66"/>
        <end position="236"/>
    </location>
</feature>
<dbReference type="EMBL" id="JAGGLB010000014">
    <property type="protein sequence ID" value="MBP1992696.1"/>
    <property type="molecule type" value="Genomic_DNA"/>
</dbReference>
<accession>A0ABS4J0Q2</accession>
<keyword evidence="3" id="KW-1185">Reference proteome</keyword>
<name>A0ABS4J0Q2_9BACL</name>